<keyword evidence="1" id="KW-0732">Signal</keyword>
<dbReference type="AlphaFoldDB" id="A0A0E9TQG8"/>
<evidence type="ECO:0000313" key="2">
    <source>
        <dbReference type="EMBL" id="JAH55786.1"/>
    </source>
</evidence>
<dbReference type="EMBL" id="GBXM01052791">
    <property type="protein sequence ID" value="JAH55786.1"/>
    <property type="molecule type" value="Transcribed_RNA"/>
</dbReference>
<proteinExistence type="predicted"/>
<sequence>MILRSVHWLPVLFLYVPAAAQGNRFFCVSVHSSSTLPVV</sequence>
<feature type="chain" id="PRO_5002433485" evidence="1">
    <location>
        <begin position="23"/>
        <end position="39"/>
    </location>
</feature>
<feature type="signal peptide" evidence="1">
    <location>
        <begin position="1"/>
        <end position="22"/>
    </location>
</feature>
<accession>A0A0E9TQG8</accession>
<reference evidence="2" key="1">
    <citation type="submission" date="2014-11" db="EMBL/GenBank/DDBJ databases">
        <authorList>
            <person name="Amaro Gonzalez C."/>
        </authorList>
    </citation>
    <scope>NUCLEOTIDE SEQUENCE</scope>
</reference>
<organism evidence="2">
    <name type="scientific">Anguilla anguilla</name>
    <name type="common">European freshwater eel</name>
    <name type="synonym">Muraena anguilla</name>
    <dbReference type="NCBI Taxonomy" id="7936"/>
    <lineage>
        <taxon>Eukaryota</taxon>
        <taxon>Metazoa</taxon>
        <taxon>Chordata</taxon>
        <taxon>Craniata</taxon>
        <taxon>Vertebrata</taxon>
        <taxon>Euteleostomi</taxon>
        <taxon>Actinopterygii</taxon>
        <taxon>Neopterygii</taxon>
        <taxon>Teleostei</taxon>
        <taxon>Anguilliformes</taxon>
        <taxon>Anguillidae</taxon>
        <taxon>Anguilla</taxon>
    </lineage>
</organism>
<name>A0A0E9TQG8_ANGAN</name>
<protein>
    <submittedName>
        <fullName evidence="2">Uncharacterized protein</fullName>
    </submittedName>
</protein>
<reference evidence="2" key="2">
    <citation type="journal article" date="2015" name="Fish Shellfish Immunol.">
        <title>Early steps in the European eel (Anguilla anguilla)-Vibrio vulnificus interaction in the gills: Role of the RtxA13 toxin.</title>
        <authorList>
            <person name="Callol A."/>
            <person name="Pajuelo D."/>
            <person name="Ebbesson L."/>
            <person name="Teles M."/>
            <person name="MacKenzie S."/>
            <person name="Amaro C."/>
        </authorList>
    </citation>
    <scope>NUCLEOTIDE SEQUENCE</scope>
</reference>
<evidence type="ECO:0000256" key="1">
    <source>
        <dbReference type="SAM" id="SignalP"/>
    </source>
</evidence>